<dbReference type="Gene3D" id="1.20.1250.20">
    <property type="entry name" value="MFS general substrate transporter like domains"/>
    <property type="match status" value="1"/>
</dbReference>
<sequence>MSEKNRFNVELPEKLRGKFKSLERKLWFVDTLIAVCGIACGLVVAYLLVFMSDRFWDTPAAWRLAFTFTGGAVALHYGWFWAKHWIINRRDNRVLAAIVQRKHRRMGDRLMSAVELTSIDQRPEDVSEELCRAAIEQIDRESEKISFNKAVSTRKSRIAFVLAVLVLGVLSLPLRYTSDASQNALQRAVP</sequence>
<dbReference type="InterPro" id="IPR036259">
    <property type="entry name" value="MFS_trans_sf"/>
</dbReference>
<feature type="non-terminal residue" evidence="2">
    <location>
        <position position="190"/>
    </location>
</feature>
<feature type="transmembrane region" description="Helical" evidence="1">
    <location>
        <begin position="158"/>
        <end position="176"/>
    </location>
</feature>
<feature type="transmembrane region" description="Helical" evidence="1">
    <location>
        <begin position="26"/>
        <end position="49"/>
    </location>
</feature>
<evidence type="ECO:0000256" key="1">
    <source>
        <dbReference type="SAM" id="Phobius"/>
    </source>
</evidence>
<keyword evidence="1" id="KW-1133">Transmembrane helix</keyword>
<feature type="transmembrane region" description="Helical" evidence="1">
    <location>
        <begin position="61"/>
        <end position="82"/>
    </location>
</feature>
<protein>
    <submittedName>
        <fullName evidence="2">Uncharacterized protein</fullName>
    </submittedName>
</protein>
<dbReference type="EMBL" id="UINC01222031">
    <property type="protein sequence ID" value="SVE50626.1"/>
    <property type="molecule type" value="Genomic_DNA"/>
</dbReference>
<keyword evidence="1" id="KW-0472">Membrane</keyword>
<dbReference type="AlphaFoldDB" id="A0A383E1D7"/>
<organism evidence="2">
    <name type="scientific">marine metagenome</name>
    <dbReference type="NCBI Taxonomy" id="408172"/>
    <lineage>
        <taxon>unclassified sequences</taxon>
        <taxon>metagenomes</taxon>
        <taxon>ecological metagenomes</taxon>
    </lineage>
</organism>
<accession>A0A383E1D7</accession>
<gene>
    <name evidence="2" type="ORF">METZ01_LOCUS503480</name>
</gene>
<proteinExistence type="predicted"/>
<reference evidence="2" key="1">
    <citation type="submission" date="2018-05" db="EMBL/GenBank/DDBJ databases">
        <authorList>
            <person name="Lanie J.A."/>
            <person name="Ng W.-L."/>
            <person name="Kazmierczak K.M."/>
            <person name="Andrzejewski T.M."/>
            <person name="Davidsen T.M."/>
            <person name="Wayne K.J."/>
            <person name="Tettelin H."/>
            <person name="Glass J.I."/>
            <person name="Rusch D."/>
            <person name="Podicherti R."/>
            <person name="Tsui H.-C.T."/>
            <person name="Winkler M.E."/>
        </authorList>
    </citation>
    <scope>NUCLEOTIDE SEQUENCE</scope>
</reference>
<evidence type="ECO:0000313" key="2">
    <source>
        <dbReference type="EMBL" id="SVE50626.1"/>
    </source>
</evidence>
<name>A0A383E1D7_9ZZZZ</name>
<keyword evidence="1" id="KW-0812">Transmembrane</keyword>